<sequence length="69" mass="8200">MRNIPFTYWKEPDGKYLGYLNDYPDHWTQGNDPNDLQDHLTDLFELFTSEEIPGIEHVAEWEVARKDST</sequence>
<evidence type="ECO:0000313" key="3">
    <source>
        <dbReference type="EMBL" id="VFK09263.1"/>
    </source>
</evidence>
<evidence type="ECO:0000313" key="2">
    <source>
        <dbReference type="EMBL" id="VFJ52289.1"/>
    </source>
</evidence>
<dbReference type="AlphaFoldDB" id="A0A450VWR9"/>
<organism evidence="3">
    <name type="scientific">Candidatus Kentrum sp. FM</name>
    <dbReference type="NCBI Taxonomy" id="2126340"/>
    <lineage>
        <taxon>Bacteria</taxon>
        <taxon>Pseudomonadati</taxon>
        <taxon>Pseudomonadota</taxon>
        <taxon>Gammaproteobacteria</taxon>
        <taxon>Candidatus Kentrum</taxon>
    </lineage>
</organism>
<evidence type="ECO:0008006" key="4">
    <source>
        <dbReference type="Google" id="ProtNLM"/>
    </source>
</evidence>
<dbReference type="EMBL" id="CAADEZ010000097">
    <property type="protein sequence ID" value="VFJ52035.1"/>
    <property type="molecule type" value="Genomic_DNA"/>
</dbReference>
<dbReference type="EMBL" id="CAADFA010000107">
    <property type="protein sequence ID" value="VFJ52289.1"/>
    <property type="molecule type" value="Genomic_DNA"/>
</dbReference>
<name>A0A450VWR9_9GAMM</name>
<dbReference type="EMBL" id="CAADFL010000100">
    <property type="protein sequence ID" value="VFK09263.1"/>
    <property type="molecule type" value="Genomic_DNA"/>
</dbReference>
<reference evidence="3" key="1">
    <citation type="submission" date="2019-02" db="EMBL/GenBank/DDBJ databases">
        <authorList>
            <person name="Gruber-Vodicka R. H."/>
            <person name="Seah K. B. B."/>
        </authorList>
    </citation>
    <scope>NUCLEOTIDE SEQUENCE</scope>
    <source>
        <strain evidence="1">BECK_BZ163</strain>
        <strain evidence="3">BECK_BZ164</strain>
        <strain evidence="2">BECK_BZ165</strain>
    </source>
</reference>
<accession>A0A450VWR9</accession>
<dbReference type="SUPFAM" id="SSF143100">
    <property type="entry name" value="TTHA1013/TTHA0281-like"/>
    <property type="match status" value="1"/>
</dbReference>
<gene>
    <name evidence="1" type="ORF">BECKFM1743A_GA0114220_100978</name>
    <name evidence="3" type="ORF">BECKFM1743B_GA0114221_101008</name>
    <name evidence="2" type="ORF">BECKFM1743C_GA0114222_101078</name>
</gene>
<protein>
    <recommendedName>
        <fullName evidence="4">Type II toxin-antitoxin system HicB family antitoxin</fullName>
    </recommendedName>
</protein>
<dbReference type="InterPro" id="IPR035069">
    <property type="entry name" value="TTHA1013/TTHA0281-like"/>
</dbReference>
<evidence type="ECO:0000313" key="1">
    <source>
        <dbReference type="EMBL" id="VFJ52035.1"/>
    </source>
</evidence>
<proteinExistence type="predicted"/>